<accession>A0A835IKJ7</accession>
<dbReference type="EMBL" id="JADFTS010000002">
    <property type="protein sequence ID" value="KAF9618162.1"/>
    <property type="molecule type" value="Genomic_DNA"/>
</dbReference>
<sequence>MSNLVVATVVHMADVGISIIGQEGRQAVMASEFAMGQFRFLVPLLLVHGHWNYQRTVRLIGCHYTEVSFDGGYEGCERLVLCKFGCGPLLGG</sequence>
<dbReference type="AlphaFoldDB" id="A0A835IKJ7"/>
<dbReference type="PANTHER" id="PTHR24092:SF91">
    <property type="entry name" value="PHOSPHOLIPID-TRANSPORTING ATPASE 1"/>
    <property type="match status" value="1"/>
</dbReference>
<dbReference type="Pfam" id="PF16212">
    <property type="entry name" value="PhoLip_ATPase_C"/>
    <property type="match status" value="1"/>
</dbReference>
<feature type="domain" description="P-type ATPase C-terminal" evidence="4">
    <location>
        <begin position="28"/>
        <end position="61"/>
    </location>
</feature>
<keyword evidence="3" id="KW-0460">Magnesium</keyword>
<dbReference type="GO" id="GO:0046872">
    <property type="term" value="F:metal ion binding"/>
    <property type="evidence" value="ECO:0007669"/>
    <property type="project" value="UniProtKB-KW"/>
</dbReference>
<gene>
    <name evidence="5" type="ORF">IFM89_000565</name>
</gene>
<keyword evidence="2" id="KW-0479">Metal-binding</keyword>
<dbReference type="InterPro" id="IPR032630">
    <property type="entry name" value="P_typ_ATPase_c"/>
</dbReference>
<dbReference type="Proteomes" id="UP000631114">
    <property type="component" value="Unassembled WGS sequence"/>
</dbReference>
<dbReference type="GO" id="GO:0045332">
    <property type="term" value="P:phospholipid translocation"/>
    <property type="evidence" value="ECO:0007669"/>
    <property type="project" value="TreeGrafter"/>
</dbReference>
<dbReference type="PANTHER" id="PTHR24092">
    <property type="entry name" value="PROBABLE PHOSPHOLIPID-TRANSPORTING ATPASE"/>
    <property type="match status" value="1"/>
</dbReference>
<evidence type="ECO:0000313" key="5">
    <source>
        <dbReference type="EMBL" id="KAF9618162.1"/>
    </source>
</evidence>
<name>A0A835IKJ7_9MAGN</name>
<evidence type="ECO:0000256" key="2">
    <source>
        <dbReference type="ARBA" id="ARBA00022723"/>
    </source>
</evidence>
<dbReference type="GO" id="GO:0140326">
    <property type="term" value="F:ATPase-coupled intramembrane lipid transporter activity"/>
    <property type="evidence" value="ECO:0007669"/>
    <property type="project" value="TreeGrafter"/>
</dbReference>
<dbReference type="GO" id="GO:0005886">
    <property type="term" value="C:plasma membrane"/>
    <property type="evidence" value="ECO:0007669"/>
    <property type="project" value="TreeGrafter"/>
</dbReference>
<evidence type="ECO:0000256" key="1">
    <source>
        <dbReference type="ARBA" id="ARBA00004141"/>
    </source>
</evidence>
<evidence type="ECO:0000256" key="3">
    <source>
        <dbReference type="ARBA" id="ARBA00022842"/>
    </source>
</evidence>
<evidence type="ECO:0000259" key="4">
    <source>
        <dbReference type="Pfam" id="PF16212"/>
    </source>
</evidence>
<keyword evidence="6" id="KW-1185">Reference proteome</keyword>
<reference evidence="5 6" key="1">
    <citation type="submission" date="2020-10" db="EMBL/GenBank/DDBJ databases">
        <title>The Coptis chinensis genome and diversification of protoberbering-type alkaloids.</title>
        <authorList>
            <person name="Wang B."/>
            <person name="Shu S."/>
            <person name="Song C."/>
            <person name="Liu Y."/>
        </authorList>
    </citation>
    <scope>NUCLEOTIDE SEQUENCE [LARGE SCALE GENOMIC DNA]</scope>
    <source>
        <strain evidence="5">HL-2020</strain>
        <tissue evidence="5">Leaf</tissue>
    </source>
</reference>
<dbReference type="OrthoDB" id="377733at2759"/>
<comment type="subcellular location">
    <subcellularLocation>
        <location evidence="1">Membrane</location>
        <topology evidence="1">Multi-pass membrane protein</topology>
    </subcellularLocation>
</comment>
<comment type="caution">
    <text evidence="5">The sequence shown here is derived from an EMBL/GenBank/DDBJ whole genome shotgun (WGS) entry which is preliminary data.</text>
</comment>
<proteinExistence type="predicted"/>
<organism evidence="5 6">
    <name type="scientific">Coptis chinensis</name>
    <dbReference type="NCBI Taxonomy" id="261450"/>
    <lineage>
        <taxon>Eukaryota</taxon>
        <taxon>Viridiplantae</taxon>
        <taxon>Streptophyta</taxon>
        <taxon>Embryophyta</taxon>
        <taxon>Tracheophyta</taxon>
        <taxon>Spermatophyta</taxon>
        <taxon>Magnoliopsida</taxon>
        <taxon>Ranunculales</taxon>
        <taxon>Ranunculaceae</taxon>
        <taxon>Coptidoideae</taxon>
        <taxon>Coptis</taxon>
    </lineage>
</organism>
<protein>
    <recommendedName>
        <fullName evidence="4">P-type ATPase C-terminal domain-containing protein</fullName>
    </recommendedName>
</protein>
<evidence type="ECO:0000313" key="6">
    <source>
        <dbReference type="Proteomes" id="UP000631114"/>
    </source>
</evidence>